<accession>A0ABC8TR97</accession>
<sequence>MEQEKGKEQIVLENIPEEEEAGQKVNEVVLDQKHGVDGNGETHNHVILKNDINLESIGTEKSTCNMKSVELIQTQDRKHKRGPRKIRVQKTRKLKVHKIYKKSMARKEKQKWMLLKKSLRKSSGNEDGVML</sequence>
<proteinExistence type="predicted"/>
<name>A0ABC8TR97_9AQUA</name>
<protein>
    <submittedName>
        <fullName evidence="1">Uncharacterized protein</fullName>
    </submittedName>
</protein>
<gene>
    <name evidence="1" type="ORF">ILEXP_LOCUS41267</name>
</gene>
<keyword evidence="2" id="KW-1185">Reference proteome</keyword>
<reference evidence="1 2" key="1">
    <citation type="submission" date="2024-02" db="EMBL/GenBank/DDBJ databases">
        <authorList>
            <person name="Vignale AGUSTIN F."/>
            <person name="Sosa J E."/>
            <person name="Modenutti C."/>
        </authorList>
    </citation>
    <scope>NUCLEOTIDE SEQUENCE [LARGE SCALE GENOMIC DNA]</scope>
</reference>
<comment type="caution">
    <text evidence="1">The sequence shown here is derived from an EMBL/GenBank/DDBJ whole genome shotgun (WGS) entry which is preliminary data.</text>
</comment>
<feature type="non-terminal residue" evidence="1">
    <location>
        <position position="131"/>
    </location>
</feature>
<evidence type="ECO:0000313" key="1">
    <source>
        <dbReference type="EMBL" id="CAK9171678.1"/>
    </source>
</evidence>
<dbReference type="EMBL" id="CAUOFW020005824">
    <property type="protein sequence ID" value="CAK9171678.1"/>
    <property type="molecule type" value="Genomic_DNA"/>
</dbReference>
<organism evidence="1 2">
    <name type="scientific">Ilex paraguariensis</name>
    <name type="common">yerba mate</name>
    <dbReference type="NCBI Taxonomy" id="185542"/>
    <lineage>
        <taxon>Eukaryota</taxon>
        <taxon>Viridiplantae</taxon>
        <taxon>Streptophyta</taxon>
        <taxon>Embryophyta</taxon>
        <taxon>Tracheophyta</taxon>
        <taxon>Spermatophyta</taxon>
        <taxon>Magnoliopsida</taxon>
        <taxon>eudicotyledons</taxon>
        <taxon>Gunneridae</taxon>
        <taxon>Pentapetalae</taxon>
        <taxon>asterids</taxon>
        <taxon>campanulids</taxon>
        <taxon>Aquifoliales</taxon>
        <taxon>Aquifoliaceae</taxon>
        <taxon>Ilex</taxon>
    </lineage>
</organism>
<evidence type="ECO:0000313" key="2">
    <source>
        <dbReference type="Proteomes" id="UP001642360"/>
    </source>
</evidence>
<dbReference type="AlphaFoldDB" id="A0ABC8TR97"/>
<dbReference type="Proteomes" id="UP001642360">
    <property type="component" value="Unassembled WGS sequence"/>
</dbReference>